<dbReference type="STRING" id="889306.KP78_13580"/>
<feature type="transmembrane region" description="Helical" evidence="1">
    <location>
        <begin position="58"/>
        <end position="76"/>
    </location>
</feature>
<feature type="transmembrane region" description="Helical" evidence="1">
    <location>
        <begin position="155"/>
        <end position="171"/>
    </location>
</feature>
<evidence type="ECO:0000256" key="1">
    <source>
        <dbReference type="SAM" id="Phobius"/>
    </source>
</evidence>
<sequence>MVLSALFLIVNYKESKYAKYATLYLLVWGAFLLFHLLVNHFSKPNFYLIEEIKFLVKLSYFNVILLNFGFMFKYFSKDLQLKRRFIQGIVISTSIIGMVMFISIVTNTSLKSYEYTKTGFTGWFFAGNELSGLLAIILPITLYFAIMMTKEIKHLYLWIPFMLGGYSLLMIGTKVGYGAVVITLGIGLASILISFFLKKGERKLLKVNGAFTAVLLIILGIITPIVPVFQNTYAHIELLDTKEKEQQENIDPEEEEVDEPETSRIENIMLSSRDLYLYQYEQYYLEAPVGQKIIGMGYGGNFEKTPKMIEMDYSDIFYSMGLIGAILYFLPMLYFGFNVIKRLMQRFSAVFTPHNALIISSIFLGLGIAHFAGHVFTSPGVSIYLAIAITYLHHHLETT</sequence>
<comment type="caution">
    <text evidence="2">The sequence shown here is derived from an EMBL/GenBank/DDBJ whole genome shotgun (WGS) entry which is preliminary data.</text>
</comment>
<keyword evidence="1" id="KW-0812">Transmembrane</keyword>
<keyword evidence="1" id="KW-0472">Membrane</keyword>
<dbReference type="EMBL" id="JXRP01000009">
    <property type="protein sequence ID" value="KIL49890.1"/>
    <property type="molecule type" value="Genomic_DNA"/>
</dbReference>
<feature type="transmembrane region" description="Helical" evidence="1">
    <location>
        <begin position="209"/>
        <end position="229"/>
    </location>
</feature>
<organism evidence="2 3">
    <name type="scientific">Jeotgalibacillus soli</name>
    <dbReference type="NCBI Taxonomy" id="889306"/>
    <lineage>
        <taxon>Bacteria</taxon>
        <taxon>Bacillati</taxon>
        <taxon>Bacillota</taxon>
        <taxon>Bacilli</taxon>
        <taxon>Bacillales</taxon>
        <taxon>Caryophanaceae</taxon>
        <taxon>Jeotgalibacillus</taxon>
    </lineage>
</organism>
<dbReference type="InterPro" id="IPR049504">
    <property type="entry name" value="O-antigen_lig"/>
</dbReference>
<feature type="transmembrane region" description="Helical" evidence="1">
    <location>
        <begin position="349"/>
        <end position="369"/>
    </location>
</feature>
<feature type="transmembrane region" description="Helical" evidence="1">
    <location>
        <begin position="177"/>
        <end position="197"/>
    </location>
</feature>
<evidence type="ECO:0000313" key="2">
    <source>
        <dbReference type="EMBL" id="KIL49890.1"/>
    </source>
</evidence>
<keyword evidence="3" id="KW-1185">Reference proteome</keyword>
<proteinExistence type="predicted"/>
<feature type="transmembrane region" description="Helical" evidence="1">
    <location>
        <begin position="21"/>
        <end position="38"/>
    </location>
</feature>
<gene>
    <name evidence="2" type="ORF">KP78_13580</name>
</gene>
<evidence type="ECO:0000313" key="3">
    <source>
        <dbReference type="Proteomes" id="UP000031938"/>
    </source>
</evidence>
<feature type="transmembrane region" description="Helical" evidence="1">
    <location>
        <begin position="130"/>
        <end position="148"/>
    </location>
</feature>
<dbReference type="PATRIC" id="fig|889306.3.peg.1367"/>
<feature type="transmembrane region" description="Helical" evidence="1">
    <location>
        <begin position="316"/>
        <end position="337"/>
    </location>
</feature>
<protein>
    <submittedName>
        <fullName evidence="2">Uncharacterized protein</fullName>
    </submittedName>
</protein>
<name>A0A0C2RIA0_9BACL</name>
<dbReference type="Proteomes" id="UP000031938">
    <property type="component" value="Unassembled WGS sequence"/>
</dbReference>
<keyword evidence="1" id="KW-1133">Transmembrane helix</keyword>
<feature type="transmembrane region" description="Helical" evidence="1">
    <location>
        <begin position="375"/>
        <end position="393"/>
    </location>
</feature>
<dbReference type="Pfam" id="PF13425">
    <property type="entry name" value="O-antigen_lig"/>
    <property type="match status" value="1"/>
</dbReference>
<feature type="transmembrane region" description="Helical" evidence="1">
    <location>
        <begin position="88"/>
        <end position="110"/>
    </location>
</feature>
<reference evidence="2 3" key="1">
    <citation type="submission" date="2015-01" db="EMBL/GenBank/DDBJ databases">
        <title>Genome sequencing of Jeotgalibacillus soli.</title>
        <authorList>
            <person name="Goh K.M."/>
            <person name="Chan K.-G."/>
            <person name="Yaakop A.S."/>
            <person name="Ee R."/>
            <person name="Gan H.M."/>
            <person name="Chan C.S."/>
        </authorList>
    </citation>
    <scope>NUCLEOTIDE SEQUENCE [LARGE SCALE GENOMIC DNA]</scope>
    <source>
        <strain evidence="2 3">P9</strain>
    </source>
</reference>
<dbReference type="AlphaFoldDB" id="A0A0C2RIA0"/>
<accession>A0A0C2RIA0</accession>